<organism evidence="2">
    <name type="scientific">Rhizophagus irregularis (strain DAOM 181602 / DAOM 197198 / MUCL 43194)</name>
    <name type="common">Arbuscular mycorrhizal fungus</name>
    <name type="synonym">Glomus intraradices</name>
    <dbReference type="NCBI Taxonomy" id="747089"/>
    <lineage>
        <taxon>Eukaryota</taxon>
        <taxon>Fungi</taxon>
        <taxon>Fungi incertae sedis</taxon>
        <taxon>Mucoromycota</taxon>
        <taxon>Glomeromycotina</taxon>
        <taxon>Glomeromycetes</taxon>
        <taxon>Glomerales</taxon>
        <taxon>Glomeraceae</taxon>
        <taxon>Rhizophagus</taxon>
    </lineage>
</organism>
<dbReference type="AlphaFoldDB" id="U9TRB5"/>
<reference evidence="2" key="1">
    <citation type="submission" date="2013-07" db="EMBL/GenBank/DDBJ databases">
        <title>The genome of an arbuscular mycorrhizal fungus provides insights into the evolution of the oldest plant symbiosis.</title>
        <authorList>
            <consortium name="DOE Joint Genome Institute"/>
            <person name="Tisserant E."/>
            <person name="Malbreil M."/>
            <person name="Kuo A."/>
            <person name="Kohler A."/>
            <person name="Symeonidi A."/>
            <person name="Balestrini R."/>
            <person name="Charron P."/>
            <person name="Duensing N."/>
            <person name="Frei-dit-Frey N."/>
            <person name="Gianinazzi-Pearson V."/>
            <person name="Gilbert B."/>
            <person name="Handa Y."/>
            <person name="Hijri M."/>
            <person name="Kaul R."/>
            <person name="Kawaguchi M."/>
            <person name="Krajinski F."/>
            <person name="Lammers P."/>
            <person name="Lapierre D."/>
            <person name="Masclaux F.G."/>
            <person name="Murat C."/>
            <person name="Morin E."/>
            <person name="Ndikumana S."/>
            <person name="Pagni M."/>
            <person name="Petitpierre D."/>
            <person name="Requena N."/>
            <person name="Rosikiewicz P."/>
            <person name="Riley R."/>
            <person name="Saito K."/>
            <person name="San Clemente H."/>
            <person name="Shapiro H."/>
            <person name="van Tuinen D."/>
            <person name="Becard G."/>
            <person name="Bonfante P."/>
            <person name="Paszkowski U."/>
            <person name="Shachar-Hill Y."/>
            <person name="Young J.P."/>
            <person name="Sanders I.R."/>
            <person name="Henrissat B."/>
            <person name="Rensing S.A."/>
            <person name="Grigoriev I.V."/>
            <person name="Corradi N."/>
            <person name="Roux C."/>
            <person name="Martin F."/>
        </authorList>
    </citation>
    <scope>NUCLEOTIDE SEQUENCE</scope>
    <source>
        <strain evidence="2">DAOM 197198</strain>
    </source>
</reference>
<name>U9TRB5_RHIID</name>
<protein>
    <submittedName>
        <fullName evidence="2">Uncharacterized protein</fullName>
    </submittedName>
</protein>
<proteinExistence type="predicted"/>
<accession>U9TRB5</accession>
<gene>
    <name evidence="2" type="ORF">GLOINDRAFT_34893</name>
</gene>
<evidence type="ECO:0000313" key="2">
    <source>
        <dbReference type="EMBL" id="ESA05906.1"/>
    </source>
</evidence>
<dbReference type="HOGENOM" id="CLU_2307529_0_0_1"/>
<dbReference type="EMBL" id="KI292354">
    <property type="protein sequence ID" value="ESA05906.1"/>
    <property type="molecule type" value="Genomic_DNA"/>
</dbReference>
<feature type="region of interest" description="Disordered" evidence="1">
    <location>
        <begin position="81"/>
        <end position="100"/>
    </location>
</feature>
<evidence type="ECO:0000256" key="1">
    <source>
        <dbReference type="SAM" id="MobiDB-lite"/>
    </source>
</evidence>
<sequence length="100" mass="11372">MSVSDMDVVLLHNNTSSDPSSLPSPQPKHSLPPDIIEDLKKQLKNIAQQLCALDEKVSWMEYSIINHDYRIRELKSMMNYDDPPDNTTSYAPNFYSNDAG</sequence>
<feature type="region of interest" description="Disordered" evidence="1">
    <location>
        <begin position="1"/>
        <end position="33"/>
    </location>
</feature>
<feature type="compositionally biased region" description="Polar residues" evidence="1">
    <location>
        <begin position="85"/>
        <end position="100"/>
    </location>
</feature>